<dbReference type="STRING" id="638301.HMPREF0444_0152"/>
<dbReference type="NCBIfam" id="TIGR00177">
    <property type="entry name" value="molyb_syn"/>
    <property type="match status" value="1"/>
</dbReference>
<dbReference type="eggNOG" id="COG1058">
    <property type="taxonomic scope" value="Bacteria"/>
</dbReference>
<evidence type="ECO:0000313" key="4">
    <source>
        <dbReference type="Proteomes" id="UP000005926"/>
    </source>
</evidence>
<name>C8NE07_9LACT</name>
<dbReference type="NCBIfam" id="TIGR00200">
    <property type="entry name" value="cinA_nterm"/>
    <property type="match status" value="1"/>
</dbReference>
<organism evidence="3 4">
    <name type="scientific">Granulicatella adiacens ATCC 49175</name>
    <dbReference type="NCBI Taxonomy" id="638301"/>
    <lineage>
        <taxon>Bacteria</taxon>
        <taxon>Bacillati</taxon>
        <taxon>Bacillota</taxon>
        <taxon>Bacilli</taxon>
        <taxon>Lactobacillales</taxon>
        <taxon>Carnobacteriaceae</taxon>
        <taxon>Granulicatella</taxon>
    </lineage>
</organism>
<comment type="similarity">
    <text evidence="1">Belongs to the CinA family.</text>
</comment>
<dbReference type="InterPro" id="IPR041424">
    <property type="entry name" value="CinA_KH"/>
</dbReference>
<dbReference type="NCBIfam" id="TIGR00199">
    <property type="entry name" value="PncC_domain"/>
    <property type="match status" value="1"/>
</dbReference>
<reference evidence="3 4" key="1">
    <citation type="submission" date="2009-08" db="EMBL/GenBank/DDBJ databases">
        <authorList>
            <person name="Muzny D."/>
            <person name="Qin X."/>
            <person name="Deng J."/>
            <person name="Jiang H."/>
            <person name="Liu Y."/>
            <person name="Qu J."/>
            <person name="Song X.-Z."/>
            <person name="Zhang L."/>
            <person name="Thornton R."/>
            <person name="Coyle M."/>
            <person name="Francisco L."/>
            <person name="Jackson L."/>
            <person name="Javaid M."/>
            <person name="Korchina V."/>
            <person name="Kovar C."/>
            <person name="Mata R."/>
            <person name="Mathew T."/>
            <person name="Ngo R."/>
            <person name="Nguyen L."/>
            <person name="Nguyen N."/>
            <person name="Okwuonu G."/>
            <person name="Ongeri F."/>
            <person name="Pham C."/>
            <person name="Simmons D."/>
            <person name="Wilczek-Boney K."/>
            <person name="Hale W."/>
            <person name="Jakkamsetti A."/>
            <person name="Pham P."/>
            <person name="Ruth R."/>
            <person name="San Lucas F."/>
            <person name="Warren J."/>
            <person name="Zhang J."/>
            <person name="Zhao Z."/>
            <person name="Zhou C."/>
            <person name="Zhu D."/>
            <person name="Lee S."/>
            <person name="Bess C."/>
            <person name="Blankenburg K."/>
            <person name="Forbes L."/>
            <person name="Fu Q."/>
            <person name="Gubbala S."/>
            <person name="Hirani K."/>
            <person name="Jayaseelan J.C."/>
            <person name="Lara F."/>
            <person name="Munidasa M."/>
            <person name="Palculict T."/>
            <person name="Patil S."/>
            <person name="Pu L.-L."/>
            <person name="Saada N."/>
            <person name="Tang L."/>
            <person name="Weissenberger G."/>
            <person name="Zhu Y."/>
            <person name="Hemphill L."/>
            <person name="Shang Y."/>
            <person name="Youmans B."/>
            <person name="Ayvaz T."/>
            <person name="Ross M."/>
            <person name="Santibanez J."/>
            <person name="Aqrawi P."/>
            <person name="Gross S."/>
            <person name="Joshi V."/>
            <person name="Fowler G."/>
            <person name="Nazareth L."/>
            <person name="Reid J."/>
            <person name="Worley K."/>
            <person name="Petrosino J."/>
            <person name="Highlander S."/>
            <person name="Gibbs R."/>
        </authorList>
    </citation>
    <scope>NUCLEOTIDE SEQUENCE [LARGE SCALE GENOMIC DNA]</scope>
    <source>
        <strain evidence="3 4">ATCC 49175</strain>
    </source>
</reference>
<dbReference type="PANTHER" id="PTHR13939">
    <property type="entry name" value="NICOTINAMIDE-NUCLEOTIDE AMIDOHYDROLASE PNCC"/>
    <property type="match status" value="1"/>
</dbReference>
<dbReference type="Proteomes" id="UP000005926">
    <property type="component" value="Unassembled WGS sequence"/>
</dbReference>
<dbReference type="EMBL" id="ACKZ01000007">
    <property type="protein sequence ID" value="EEW38159.1"/>
    <property type="molecule type" value="Genomic_DNA"/>
</dbReference>
<evidence type="ECO:0000313" key="3">
    <source>
        <dbReference type="EMBL" id="EEW38159.1"/>
    </source>
</evidence>
<dbReference type="SMART" id="SM00852">
    <property type="entry name" value="MoCF_biosynth"/>
    <property type="match status" value="1"/>
</dbReference>
<evidence type="ECO:0000259" key="2">
    <source>
        <dbReference type="SMART" id="SM00852"/>
    </source>
</evidence>
<dbReference type="AlphaFoldDB" id="C8NE07"/>
<dbReference type="NCBIfam" id="NF001813">
    <property type="entry name" value="PRK00549.1"/>
    <property type="match status" value="1"/>
</dbReference>
<dbReference type="Gene3D" id="3.40.980.10">
    <property type="entry name" value="MoaB/Mog-like domain"/>
    <property type="match status" value="1"/>
</dbReference>
<dbReference type="CDD" id="cd00885">
    <property type="entry name" value="cinA"/>
    <property type="match status" value="1"/>
</dbReference>
<dbReference type="InterPro" id="IPR050101">
    <property type="entry name" value="CinA"/>
</dbReference>
<dbReference type="PIRSF" id="PIRSF006728">
    <property type="entry name" value="CinA"/>
    <property type="match status" value="1"/>
</dbReference>
<dbReference type="HAMAP" id="MF_00226_B">
    <property type="entry name" value="CinA_B"/>
    <property type="match status" value="1"/>
</dbReference>
<gene>
    <name evidence="1 3" type="primary">cinA</name>
    <name evidence="3" type="ORF">HMPREF0444_0152</name>
</gene>
<dbReference type="Gene3D" id="3.90.950.20">
    <property type="entry name" value="CinA-like"/>
    <property type="match status" value="1"/>
</dbReference>
<accession>C8NE07</accession>
<protein>
    <recommendedName>
        <fullName evidence="1">Putative competence-damage inducible protein</fullName>
    </recommendedName>
</protein>
<dbReference type="InterPro" id="IPR036653">
    <property type="entry name" value="CinA-like_C"/>
</dbReference>
<sequence>MKPETLLFWALYFYEKECKEGEKMNAEIIAVGTELLMGQIVNTNSAYLAQELAKNSIPTYYQQVVGDNEERMVEAIELAASRSDLIILSGGLGPTTDDITKQVLARFLEVPLVEDKKALQKVIEFHVRSHRDMSENNRRQALAFEGGTVFKNHNGLAVGCGFEKDGRQFIVLPGPPNELKMMMQKEVLPFLRKKVGKVDLFESRYLRFFGIGESRLVTILENLIEEQTNPTIAPYAGKFEVMLRLTANGETEEECRDLLDGMELLIQSQVGEFFYGYGDHNTLQEVTVDLLKESGLTIACAESLTGGLFAASVVAFEGSSSYFQGGTVAYQREAKETQLGIDSTLLDQYGMVSAECAKAMAEQARLHYQSDLGISFTGVAGPSEMEGKEVGTIFVALASRTDVEVLELHLARNRNDNREFAVQHGWNLLRKYFLKQVRTK</sequence>
<evidence type="ECO:0000256" key="1">
    <source>
        <dbReference type="HAMAP-Rule" id="MF_00226"/>
    </source>
</evidence>
<dbReference type="PANTHER" id="PTHR13939:SF0">
    <property type="entry name" value="NMN AMIDOHYDROLASE-LIKE PROTEIN YFAY"/>
    <property type="match status" value="1"/>
</dbReference>
<dbReference type="InterPro" id="IPR036425">
    <property type="entry name" value="MoaB/Mog-like_dom_sf"/>
</dbReference>
<dbReference type="eggNOG" id="COG1546">
    <property type="taxonomic scope" value="Bacteria"/>
</dbReference>
<keyword evidence="4" id="KW-1185">Reference proteome</keyword>
<dbReference type="Pfam" id="PF02464">
    <property type="entry name" value="CinA"/>
    <property type="match status" value="1"/>
</dbReference>
<proteinExistence type="inferred from homology"/>
<feature type="domain" description="MoaB/Mog" evidence="2">
    <location>
        <begin position="27"/>
        <end position="194"/>
    </location>
</feature>
<dbReference type="HOGENOM" id="CLU_030805_9_3_9"/>
<dbReference type="Pfam" id="PF00994">
    <property type="entry name" value="MoCF_biosynth"/>
    <property type="match status" value="1"/>
</dbReference>
<dbReference type="Pfam" id="PF18146">
    <property type="entry name" value="CinA_KH"/>
    <property type="match status" value="1"/>
</dbReference>
<dbReference type="SUPFAM" id="SSF53218">
    <property type="entry name" value="Molybdenum cofactor biosynthesis proteins"/>
    <property type="match status" value="1"/>
</dbReference>
<comment type="caution">
    <text evidence="3">The sequence shown here is derived from an EMBL/GenBank/DDBJ whole genome shotgun (WGS) entry which is preliminary data.</text>
</comment>
<dbReference type="InterPro" id="IPR008136">
    <property type="entry name" value="CinA_C"/>
</dbReference>
<dbReference type="InterPro" id="IPR008135">
    <property type="entry name" value="Competence-induced_CinA"/>
</dbReference>
<dbReference type="Gene3D" id="3.30.70.2860">
    <property type="match status" value="1"/>
</dbReference>
<dbReference type="SUPFAM" id="SSF142433">
    <property type="entry name" value="CinA-like"/>
    <property type="match status" value="1"/>
</dbReference>
<dbReference type="InterPro" id="IPR001453">
    <property type="entry name" value="MoaB/Mog_dom"/>
</dbReference>